<dbReference type="Proteomes" id="UP000255153">
    <property type="component" value="Unassembled WGS sequence"/>
</dbReference>
<evidence type="ECO:0000313" key="1">
    <source>
        <dbReference type="EMBL" id="STK59612.1"/>
    </source>
</evidence>
<comment type="caution">
    <text evidence="1">The sequence shown here is derived from an EMBL/GenBank/DDBJ whole genome shotgun (WGS) entry which is preliminary data.</text>
</comment>
<proteinExistence type="predicted"/>
<dbReference type="AlphaFoldDB" id="A0AB38GU21"/>
<reference evidence="1 2" key="1">
    <citation type="submission" date="2018-06" db="EMBL/GenBank/DDBJ databases">
        <authorList>
            <consortium name="Pathogen Informatics"/>
            <person name="Doyle S."/>
        </authorList>
    </citation>
    <scope>NUCLEOTIDE SEQUENCE [LARGE SCALE GENOMIC DNA]</scope>
    <source>
        <strain evidence="1 2">NCTC8603</strain>
    </source>
</reference>
<protein>
    <submittedName>
        <fullName evidence="1">Defense against restriction protein</fullName>
    </submittedName>
</protein>
<dbReference type="EMBL" id="UGEE01000003">
    <property type="protein sequence ID" value="STK59612.1"/>
    <property type="molecule type" value="Genomic_DNA"/>
</dbReference>
<organism evidence="1 2">
    <name type="scientific">Escherichia coli</name>
    <dbReference type="NCBI Taxonomy" id="562"/>
    <lineage>
        <taxon>Bacteria</taxon>
        <taxon>Pseudomonadati</taxon>
        <taxon>Pseudomonadota</taxon>
        <taxon>Gammaproteobacteria</taxon>
        <taxon>Enterobacterales</taxon>
        <taxon>Enterobacteriaceae</taxon>
        <taxon>Escherichia</taxon>
    </lineage>
</organism>
<gene>
    <name evidence="1" type="ORF">NCTC8603_00250</name>
</gene>
<evidence type="ECO:0000313" key="2">
    <source>
        <dbReference type="Proteomes" id="UP000255153"/>
    </source>
</evidence>
<name>A0AB38GU21_ECOLX</name>
<accession>A0AB38GU21</accession>
<sequence>MIKITDSYGVQTTESGYSIDFVGTYTDPLKHAVYPDRRDGALKSSIAKWVLGMMWKGITARSVRQKHSWLNCLAPIMAM</sequence>